<evidence type="ECO:0000313" key="3">
    <source>
        <dbReference type="EMBL" id="TDG03649.1"/>
    </source>
</evidence>
<dbReference type="EMBL" id="SMOD01000037">
    <property type="protein sequence ID" value="TDG03649.1"/>
    <property type="molecule type" value="Genomic_DNA"/>
</dbReference>
<proteinExistence type="predicted"/>
<keyword evidence="1" id="KW-0560">Oxidoreductase</keyword>
<dbReference type="SUPFAM" id="SSF51905">
    <property type="entry name" value="FAD/NAD(P)-binding domain"/>
    <property type="match status" value="1"/>
</dbReference>
<dbReference type="InterPro" id="IPR006076">
    <property type="entry name" value="FAD-dep_OxRdtase"/>
</dbReference>
<dbReference type="AlphaFoldDB" id="A0A4R5L7G9"/>
<comment type="caution">
    <text evidence="3">The sequence shown here is derived from an EMBL/GenBank/DDBJ whole genome shotgun (WGS) entry which is preliminary data.</text>
</comment>
<evidence type="ECO:0000259" key="2">
    <source>
        <dbReference type="Pfam" id="PF01266"/>
    </source>
</evidence>
<dbReference type="PANTHER" id="PTHR13847">
    <property type="entry name" value="SARCOSINE DEHYDROGENASE-RELATED"/>
    <property type="match status" value="1"/>
</dbReference>
<dbReference type="Pfam" id="PF01266">
    <property type="entry name" value="DAO"/>
    <property type="match status" value="1"/>
</dbReference>
<evidence type="ECO:0000313" key="4">
    <source>
        <dbReference type="Proteomes" id="UP000295606"/>
    </source>
</evidence>
<protein>
    <submittedName>
        <fullName evidence="3">FAD-binding oxidoreductase</fullName>
    </submittedName>
</protein>
<gene>
    <name evidence="3" type="ORF">E1N52_33235</name>
</gene>
<reference evidence="3 4" key="1">
    <citation type="submission" date="2019-03" db="EMBL/GenBank/DDBJ databases">
        <title>Paraburkholderia sp. isolated from native Mimosa gymnas in Guartela State Park, Brazil.</title>
        <authorList>
            <person name="Paulitsch F."/>
            <person name="Hungria M."/>
            <person name="Delamuta J.R.M."/>
            <person name="Ribeiro R.A."/>
            <person name="Dall'Agnol R."/>
            <person name="Silva J.S.B."/>
        </authorList>
    </citation>
    <scope>NUCLEOTIDE SEQUENCE [LARGE SCALE GENOMIC DNA]</scope>
    <source>
        <strain evidence="3 4">CNPSo 3008</strain>
    </source>
</reference>
<accession>A0A4R5L7G9</accession>
<dbReference type="Gene3D" id="3.50.50.60">
    <property type="entry name" value="FAD/NAD(P)-binding domain"/>
    <property type="match status" value="1"/>
</dbReference>
<dbReference type="PRINTS" id="PR00420">
    <property type="entry name" value="RNGMNOXGNASE"/>
</dbReference>
<dbReference type="InterPro" id="IPR036188">
    <property type="entry name" value="FAD/NAD-bd_sf"/>
</dbReference>
<organism evidence="3 4">
    <name type="scientific">Paraburkholderia guartelaensis</name>
    <dbReference type="NCBI Taxonomy" id="2546446"/>
    <lineage>
        <taxon>Bacteria</taxon>
        <taxon>Pseudomonadati</taxon>
        <taxon>Pseudomonadota</taxon>
        <taxon>Betaproteobacteria</taxon>
        <taxon>Burkholderiales</taxon>
        <taxon>Burkholderiaceae</taxon>
        <taxon>Paraburkholderia</taxon>
    </lineage>
</organism>
<dbReference type="Gene3D" id="3.30.9.10">
    <property type="entry name" value="D-Amino Acid Oxidase, subunit A, domain 2"/>
    <property type="match status" value="1"/>
</dbReference>
<dbReference type="RefSeq" id="WP_133187871.1">
    <property type="nucleotide sequence ID" value="NZ_SMOD01000037.1"/>
</dbReference>
<dbReference type="OrthoDB" id="9342835at2"/>
<dbReference type="PANTHER" id="PTHR13847:SF281">
    <property type="entry name" value="FAD DEPENDENT OXIDOREDUCTASE DOMAIN-CONTAINING PROTEIN"/>
    <property type="match status" value="1"/>
</dbReference>
<evidence type="ECO:0000256" key="1">
    <source>
        <dbReference type="ARBA" id="ARBA00023002"/>
    </source>
</evidence>
<feature type="domain" description="FAD dependent oxidoreductase" evidence="2">
    <location>
        <begin position="36"/>
        <end position="387"/>
    </location>
</feature>
<sequence length="431" mass="47700">MFAQSTRHIESYYARHYAESGALPERPALAGDYDADVLIVGAGFSGLHTALRLALAGRRVAVVEASRVAWAASGRNGGQALLGWSCDMPPFEQALGLAGARELWDSMRWAAAEVRELPARHGFDIDYRPGSLWAAVRRSRVAMLEAARDEAEQKWGYDRLRLITEPEMPEWIASRRYRAALYDPEAGHLDPLKLALGLADAIERAGGAIFEQSRVLEYRETPGGYVASTREGSVRAGTLVLACNAYIDRLDSDLAARVLPVGTWQIATRRLDPALARSLLPRNSCVIDNQFVPDYFRLSPDDRLLFGGACTYLGGIPKDIGAAIRPSLERAFPQLRGIEFEYAWGGHIDISIRRTPDVGHQRDRYWLQGFSGHGILPTLAAARAVADAILGEPRLLSLYERIHNPRFPGGERFAAPLEALGKLWYRLRDVV</sequence>
<dbReference type="Proteomes" id="UP000295606">
    <property type="component" value="Unassembled WGS sequence"/>
</dbReference>
<dbReference type="GO" id="GO:0005737">
    <property type="term" value="C:cytoplasm"/>
    <property type="evidence" value="ECO:0007669"/>
    <property type="project" value="TreeGrafter"/>
</dbReference>
<dbReference type="GO" id="GO:0016491">
    <property type="term" value="F:oxidoreductase activity"/>
    <property type="evidence" value="ECO:0007669"/>
    <property type="project" value="UniProtKB-KW"/>
</dbReference>
<name>A0A4R5L7G9_9BURK</name>